<accession>A0ABU7UXC7</accession>
<dbReference type="CDD" id="cd06986">
    <property type="entry name" value="cupin_MmsR-like_N"/>
    <property type="match status" value="1"/>
</dbReference>
<sequence>MFNKNEFTGFKSPLDESMDLIVYHYGMENCKPSHSYGPALRDHFLLHYIISGSGLFELDGKSYNLHANQGFLICPDVITYYEASSKDPWIYTWIGFRGIKAETFLKNIKLDKDNPVFKCKGDIIKKCFEEIRHSSTYKLGYELRLQGYLNILLSELTEQSEAPKTKGDGQKKNYIKKSIQFIETNYSRSISIESLASYIGLNKNYFSTIFSELLGIPPQEYLIKYRVNKACKLLSNKDLTISEISRSVGYDDPLGFSKIFKQIKGVSPKSYRQALL</sequence>
<dbReference type="PRINTS" id="PR00032">
    <property type="entry name" value="HTHARAC"/>
</dbReference>
<dbReference type="InterPro" id="IPR037923">
    <property type="entry name" value="HTH-like"/>
</dbReference>
<evidence type="ECO:0000256" key="2">
    <source>
        <dbReference type="ARBA" id="ARBA00023125"/>
    </source>
</evidence>
<evidence type="ECO:0000259" key="4">
    <source>
        <dbReference type="PROSITE" id="PS01124"/>
    </source>
</evidence>
<keyword evidence="1" id="KW-0805">Transcription regulation</keyword>
<keyword evidence="3" id="KW-0804">Transcription</keyword>
<evidence type="ECO:0000313" key="5">
    <source>
        <dbReference type="EMBL" id="MEF2115070.1"/>
    </source>
</evidence>
<dbReference type="InterPro" id="IPR018062">
    <property type="entry name" value="HTH_AraC-typ_CS"/>
</dbReference>
<feature type="domain" description="HTH araC/xylS-type" evidence="4">
    <location>
        <begin position="176"/>
        <end position="274"/>
    </location>
</feature>
<evidence type="ECO:0000313" key="6">
    <source>
        <dbReference type="Proteomes" id="UP001498469"/>
    </source>
</evidence>
<comment type="caution">
    <text evidence="5">The sequence shown here is derived from an EMBL/GenBank/DDBJ whole genome shotgun (WGS) entry which is preliminary data.</text>
</comment>
<organism evidence="5 6">
    <name type="scientific">Clostridium frigoriphilum</name>
    <dbReference type="NCBI Taxonomy" id="443253"/>
    <lineage>
        <taxon>Bacteria</taxon>
        <taxon>Bacillati</taxon>
        <taxon>Bacillota</taxon>
        <taxon>Clostridia</taxon>
        <taxon>Eubacteriales</taxon>
        <taxon>Clostridiaceae</taxon>
        <taxon>Clostridium</taxon>
    </lineage>
</organism>
<dbReference type="SUPFAM" id="SSF46689">
    <property type="entry name" value="Homeodomain-like"/>
    <property type="match status" value="2"/>
</dbReference>
<dbReference type="Pfam" id="PF12833">
    <property type="entry name" value="HTH_18"/>
    <property type="match status" value="1"/>
</dbReference>
<dbReference type="PROSITE" id="PS00041">
    <property type="entry name" value="HTH_ARAC_FAMILY_1"/>
    <property type="match status" value="1"/>
</dbReference>
<dbReference type="RefSeq" id="WP_331702931.1">
    <property type="nucleotide sequence ID" value="NZ_JAZHFS010000038.1"/>
</dbReference>
<evidence type="ECO:0000256" key="1">
    <source>
        <dbReference type="ARBA" id="ARBA00023015"/>
    </source>
</evidence>
<dbReference type="SUPFAM" id="SSF51215">
    <property type="entry name" value="Regulatory protein AraC"/>
    <property type="match status" value="1"/>
</dbReference>
<gene>
    <name evidence="5" type="ORF">SJI18_22575</name>
</gene>
<protein>
    <submittedName>
        <fullName evidence="5">AraC family transcriptional regulator</fullName>
    </submittedName>
</protein>
<dbReference type="Gene3D" id="2.60.120.280">
    <property type="entry name" value="Regulatory protein AraC"/>
    <property type="match status" value="1"/>
</dbReference>
<evidence type="ECO:0000256" key="3">
    <source>
        <dbReference type="ARBA" id="ARBA00023163"/>
    </source>
</evidence>
<dbReference type="InterPro" id="IPR009057">
    <property type="entry name" value="Homeodomain-like_sf"/>
</dbReference>
<keyword evidence="6" id="KW-1185">Reference proteome</keyword>
<dbReference type="Gene3D" id="1.10.10.60">
    <property type="entry name" value="Homeodomain-like"/>
    <property type="match status" value="2"/>
</dbReference>
<dbReference type="InterPro" id="IPR020449">
    <property type="entry name" value="Tscrpt_reg_AraC-type_HTH"/>
</dbReference>
<dbReference type="PANTHER" id="PTHR43280">
    <property type="entry name" value="ARAC-FAMILY TRANSCRIPTIONAL REGULATOR"/>
    <property type="match status" value="1"/>
</dbReference>
<keyword evidence="2" id="KW-0238">DNA-binding</keyword>
<dbReference type="Pfam" id="PF02311">
    <property type="entry name" value="AraC_binding"/>
    <property type="match status" value="1"/>
</dbReference>
<dbReference type="PROSITE" id="PS01124">
    <property type="entry name" value="HTH_ARAC_FAMILY_2"/>
    <property type="match status" value="1"/>
</dbReference>
<reference evidence="5 6" key="1">
    <citation type="submission" date="2023-11" db="EMBL/GenBank/DDBJ databases">
        <title>Draft genome sequence of a psychrophilic Clostridium strain from permafrost water brine.</title>
        <authorList>
            <person name="Shcherbakova V.A."/>
            <person name="Trubitsyn V.E."/>
            <person name="Zakharyuk A.G."/>
        </authorList>
    </citation>
    <scope>NUCLEOTIDE SEQUENCE [LARGE SCALE GENOMIC DNA]</scope>
    <source>
        <strain evidence="5 6">14F</strain>
    </source>
</reference>
<name>A0ABU7UXC7_9CLOT</name>
<proteinExistence type="predicted"/>
<dbReference type="Proteomes" id="UP001498469">
    <property type="component" value="Unassembled WGS sequence"/>
</dbReference>
<dbReference type="InterPro" id="IPR018060">
    <property type="entry name" value="HTH_AraC"/>
</dbReference>
<dbReference type="PANTHER" id="PTHR43280:SF30">
    <property type="entry name" value="MMSAB OPERON REGULATORY PROTEIN"/>
    <property type="match status" value="1"/>
</dbReference>
<dbReference type="EMBL" id="JAZHFS010000038">
    <property type="protein sequence ID" value="MEF2115070.1"/>
    <property type="molecule type" value="Genomic_DNA"/>
</dbReference>
<dbReference type="SMART" id="SM00342">
    <property type="entry name" value="HTH_ARAC"/>
    <property type="match status" value="1"/>
</dbReference>
<dbReference type="InterPro" id="IPR003313">
    <property type="entry name" value="AraC-bd"/>
</dbReference>